<feature type="transmembrane region" description="Helical" evidence="9">
    <location>
        <begin position="6"/>
        <end position="25"/>
    </location>
</feature>
<dbReference type="HOGENOM" id="CLU_016031_2_3_1"/>
<dbReference type="STRING" id="3880.G7KZQ1"/>
<dbReference type="Gene3D" id="2.160.20.10">
    <property type="entry name" value="Single-stranded right-handed beta-helix, Pectin lyase-like"/>
    <property type="match status" value="1"/>
</dbReference>
<evidence type="ECO:0000256" key="4">
    <source>
        <dbReference type="ARBA" id="ARBA00022525"/>
    </source>
</evidence>
<keyword evidence="7" id="KW-0961">Cell wall biogenesis/degradation</keyword>
<name>G7KZQ1_MEDTR</name>
<evidence type="ECO:0000256" key="2">
    <source>
        <dbReference type="ARBA" id="ARBA00008834"/>
    </source>
</evidence>
<dbReference type="GO" id="GO:0005975">
    <property type="term" value="P:carbohydrate metabolic process"/>
    <property type="evidence" value="ECO:0007669"/>
    <property type="project" value="InterPro"/>
</dbReference>
<evidence type="ECO:0000313" key="12">
    <source>
        <dbReference type="Proteomes" id="UP000002051"/>
    </source>
</evidence>
<keyword evidence="3" id="KW-0134">Cell wall</keyword>
<keyword evidence="9" id="KW-0472">Membrane</keyword>
<accession>A0A0C3WFZ1</accession>
<evidence type="ECO:0000313" key="10">
    <source>
        <dbReference type="EMBL" id="AES82544.2"/>
    </source>
</evidence>
<evidence type="ECO:0000256" key="8">
    <source>
        <dbReference type="RuleBase" id="RU361169"/>
    </source>
</evidence>
<reference evidence="10 12" key="2">
    <citation type="journal article" date="2014" name="BMC Genomics">
        <title>An improved genome release (version Mt4.0) for the model legume Medicago truncatula.</title>
        <authorList>
            <person name="Tang H."/>
            <person name="Krishnakumar V."/>
            <person name="Bidwell S."/>
            <person name="Rosen B."/>
            <person name="Chan A."/>
            <person name="Zhou S."/>
            <person name="Gentzbittel L."/>
            <person name="Childs K.L."/>
            <person name="Yandell M."/>
            <person name="Gundlach H."/>
            <person name="Mayer K.F."/>
            <person name="Schwartz D.C."/>
            <person name="Town C.D."/>
        </authorList>
    </citation>
    <scope>GENOME REANNOTATION</scope>
    <source>
        <strain evidence="11 12">cv. Jemalong A17</strain>
    </source>
</reference>
<sequence length="376" mass="41710">MSSSIYVFVIFFIHITILVNPFLTYPPQTQLQKLDSVIRLTHSGSMIRTRTRFRRVLSITDFGAIGDGFQDDTQISGTIVAPQDPEVWNGLNKRGGGRIDGMGQEWWSRSCKINTTNPCHPAPTSLTFHRCKSLKVRNLTVVNSQKMHIAFTRCMRVVVSRLNVSAPSSSPNTDGIHISATKGIEISHSDVKTGDDCISIVRNSSQVWIRNFSCGPGHGISIGTYLTNTKNGLRIKTWQGGHGLASNITFQDIVMENVSNPIIIDQYYCDSRLPCKNQTSAVQVVNISFINIIGTSASEETIKFACSDTYPCEGLHLENIYLPSYFGENRRSYCWQAHGSTSSQGCVNPPACFSTSSDLIRQNVLLETNPDINYDL</sequence>
<dbReference type="EnsemblPlants" id="AES82544">
    <property type="protein sequence ID" value="AES82544"/>
    <property type="gene ID" value="MTR_7g113910"/>
</dbReference>
<evidence type="ECO:0000256" key="9">
    <source>
        <dbReference type="SAM" id="Phobius"/>
    </source>
</evidence>
<dbReference type="Proteomes" id="UP000002051">
    <property type="component" value="Unassembled WGS sequence"/>
</dbReference>
<gene>
    <name evidence="10" type="ordered locus">MTR_7g113910</name>
</gene>
<keyword evidence="6 8" id="KW-0326">Glycosidase</keyword>
<dbReference type="GO" id="GO:0004650">
    <property type="term" value="F:polygalacturonase activity"/>
    <property type="evidence" value="ECO:0007669"/>
    <property type="project" value="InterPro"/>
</dbReference>
<evidence type="ECO:0000313" key="11">
    <source>
        <dbReference type="EnsemblPlants" id="AES82544"/>
    </source>
</evidence>
<evidence type="ECO:0000256" key="5">
    <source>
        <dbReference type="ARBA" id="ARBA00022801"/>
    </source>
</evidence>
<accession>G7KZQ1</accession>
<comment type="similarity">
    <text evidence="2 8">Belongs to the glycosyl hydrolase 28 family.</text>
</comment>
<dbReference type="InterPro" id="IPR000743">
    <property type="entry name" value="Glyco_hydro_28"/>
</dbReference>
<dbReference type="EMBL" id="CM001223">
    <property type="protein sequence ID" value="AES82544.2"/>
    <property type="molecule type" value="Genomic_DNA"/>
</dbReference>
<keyword evidence="9" id="KW-1133">Transmembrane helix</keyword>
<dbReference type="Pfam" id="PF00295">
    <property type="entry name" value="Glyco_hydro_28"/>
    <property type="match status" value="1"/>
</dbReference>
<keyword evidence="4" id="KW-0964">Secreted</keyword>
<dbReference type="SUPFAM" id="SSF51126">
    <property type="entry name" value="Pectin lyase-like"/>
    <property type="match status" value="1"/>
</dbReference>
<reference evidence="11" key="3">
    <citation type="submission" date="2015-04" db="UniProtKB">
        <authorList>
            <consortium name="EnsemblPlants"/>
        </authorList>
    </citation>
    <scope>IDENTIFICATION</scope>
    <source>
        <strain evidence="11">cv. Jemalong A17</strain>
    </source>
</reference>
<evidence type="ECO:0000256" key="6">
    <source>
        <dbReference type="ARBA" id="ARBA00023295"/>
    </source>
</evidence>
<evidence type="ECO:0000256" key="3">
    <source>
        <dbReference type="ARBA" id="ARBA00022512"/>
    </source>
</evidence>
<proteinExistence type="inferred from homology"/>
<evidence type="ECO:0000256" key="1">
    <source>
        <dbReference type="ARBA" id="ARBA00004191"/>
    </source>
</evidence>
<keyword evidence="5 8" id="KW-0378">Hydrolase</keyword>
<reference evidence="10 12" key="1">
    <citation type="journal article" date="2011" name="Nature">
        <title>The Medicago genome provides insight into the evolution of rhizobial symbioses.</title>
        <authorList>
            <person name="Young N.D."/>
            <person name="Debelle F."/>
            <person name="Oldroyd G.E."/>
            <person name="Geurts R."/>
            <person name="Cannon S.B."/>
            <person name="Udvardi M.K."/>
            <person name="Benedito V.A."/>
            <person name="Mayer K.F."/>
            <person name="Gouzy J."/>
            <person name="Schoof H."/>
            <person name="Van de Peer Y."/>
            <person name="Proost S."/>
            <person name="Cook D.R."/>
            <person name="Meyers B.C."/>
            <person name="Spannagl M."/>
            <person name="Cheung F."/>
            <person name="De Mita S."/>
            <person name="Krishnakumar V."/>
            <person name="Gundlach H."/>
            <person name="Zhou S."/>
            <person name="Mudge J."/>
            <person name="Bharti A.K."/>
            <person name="Murray J.D."/>
            <person name="Naoumkina M.A."/>
            <person name="Rosen B."/>
            <person name="Silverstein K.A."/>
            <person name="Tang H."/>
            <person name="Rombauts S."/>
            <person name="Zhao P.X."/>
            <person name="Zhou P."/>
            <person name="Barbe V."/>
            <person name="Bardou P."/>
            <person name="Bechner M."/>
            <person name="Bellec A."/>
            <person name="Berger A."/>
            <person name="Berges H."/>
            <person name="Bidwell S."/>
            <person name="Bisseling T."/>
            <person name="Choisne N."/>
            <person name="Couloux A."/>
            <person name="Denny R."/>
            <person name="Deshpande S."/>
            <person name="Dai X."/>
            <person name="Doyle J.J."/>
            <person name="Dudez A.M."/>
            <person name="Farmer A.D."/>
            <person name="Fouteau S."/>
            <person name="Franken C."/>
            <person name="Gibelin C."/>
            <person name="Gish J."/>
            <person name="Goldstein S."/>
            <person name="Gonzalez A.J."/>
            <person name="Green P.J."/>
            <person name="Hallab A."/>
            <person name="Hartog M."/>
            <person name="Hua A."/>
            <person name="Humphray S.J."/>
            <person name="Jeong D.H."/>
            <person name="Jing Y."/>
            <person name="Jocker A."/>
            <person name="Kenton S.M."/>
            <person name="Kim D.J."/>
            <person name="Klee K."/>
            <person name="Lai H."/>
            <person name="Lang C."/>
            <person name="Lin S."/>
            <person name="Macmil S.L."/>
            <person name="Magdelenat G."/>
            <person name="Matthews L."/>
            <person name="McCorrison J."/>
            <person name="Monaghan E.L."/>
            <person name="Mun J.H."/>
            <person name="Najar F.Z."/>
            <person name="Nicholson C."/>
            <person name="Noirot C."/>
            <person name="O'Bleness M."/>
            <person name="Paule C.R."/>
            <person name="Poulain J."/>
            <person name="Prion F."/>
            <person name="Qin B."/>
            <person name="Qu C."/>
            <person name="Retzel E.F."/>
            <person name="Riddle C."/>
            <person name="Sallet E."/>
            <person name="Samain S."/>
            <person name="Samson N."/>
            <person name="Sanders I."/>
            <person name="Saurat O."/>
            <person name="Scarpelli C."/>
            <person name="Schiex T."/>
            <person name="Segurens B."/>
            <person name="Severin A.J."/>
            <person name="Sherrier D.J."/>
            <person name="Shi R."/>
            <person name="Sims S."/>
            <person name="Singer S.R."/>
            <person name="Sinharoy S."/>
            <person name="Sterck L."/>
            <person name="Viollet A."/>
            <person name="Wang B.B."/>
            <person name="Wang K."/>
            <person name="Wang M."/>
            <person name="Wang X."/>
            <person name="Warfsmann J."/>
            <person name="Weissenbach J."/>
            <person name="White D.D."/>
            <person name="White J.D."/>
            <person name="Wiley G.B."/>
            <person name="Wincker P."/>
            <person name="Xing Y."/>
            <person name="Yang L."/>
            <person name="Yao Z."/>
            <person name="Ying F."/>
            <person name="Zhai J."/>
            <person name="Zhou L."/>
            <person name="Zuber A."/>
            <person name="Denarie J."/>
            <person name="Dixon R.A."/>
            <person name="May G.D."/>
            <person name="Schwartz D.C."/>
            <person name="Rogers J."/>
            <person name="Quetier F."/>
            <person name="Town C.D."/>
            <person name="Roe B.A."/>
        </authorList>
    </citation>
    <scope>NUCLEOTIDE SEQUENCE [LARGE SCALE GENOMIC DNA]</scope>
    <source>
        <strain evidence="10">A17</strain>
        <strain evidence="11 12">cv. Jemalong A17</strain>
    </source>
</reference>
<evidence type="ECO:0000256" key="7">
    <source>
        <dbReference type="ARBA" id="ARBA00023316"/>
    </source>
</evidence>
<dbReference type="GO" id="GO:0071555">
    <property type="term" value="P:cell wall organization"/>
    <property type="evidence" value="ECO:0007669"/>
    <property type="project" value="UniProtKB-KW"/>
</dbReference>
<dbReference type="AlphaFoldDB" id="G7KZQ1"/>
<dbReference type="PANTHER" id="PTHR31375">
    <property type="match status" value="1"/>
</dbReference>
<keyword evidence="9" id="KW-0812">Transmembrane</keyword>
<dbReference type="InterPro" id="IPR011050">
    <property type="entry name" value="Pectin_lyase_fold/virulence"/>
</dbReference>
<protein>
    <submittedName>
        <fullName evidence="10">Polygalacturonase</fullName>
    </submittedName>
</protein>
<comment type="subcellular location">
    <subcellularLocation>
        <location evidence="1">Secreted</location>
        <location evidence="1">Cell wall</location>
    </subcellularLocation>
</comment>
<keyword evidence="12" id="KW-1185">Reference proteome</keyword>
<dbReference type="InterPro" id="IPR012334">
    <property type="entry name" value="Pectin_lyas_fold"/>
</dbReference>
<organism evidence="10 12">
    <name type="scientific">Medicago truncatula</name>
    <name type="common">Barrel medic</name>
    <name type="synonym">Medicago tribuloides</name>
    <dbReference type="NCBI Taxonomy" id="3880"/>
    <lineage>
        <taxon>Eukaryota</taxon>
        <taxon>Viridiplantae</taxon>
        <taxon>Streptophyta</taxon>
        <taxon>Embryophyta</taxon>
        <taxon>Tracheophyta</taxon>
        <taxon>Spermatophyta</taxon>
        <taxon>Magnoliopsida</taxon>
        <taxon>eudicotyledons</taxon>
        <taxon>Gunneridae</taxon>
        <taxon>Pentapetalae</taxon>
        <taxon>rosids</taxon>
        <taxon>fabids</taxon>
        <taxon>Fabales</taxon>
        <taxon>Fabaceae</taxon>
        <taxon>Papilionoideae</taxon>
        <taxon>50 kb inversion clade</taxon>
        <taxon>NPAAA clade</taxon>
        <taxon>Hologalegina</taxon>
        <taxon>IRL clade</taxon>
        <taxon>Trifolieae</taxon>
        <taxon>Medicago</taxon>
    </lineage>
</organism>